<evidence type="ECO:0000313" key="2">
    <source>
        <dbReference type="EMBL" id="AFD00276.1"/>
    </source>
</evidence>
<dbReference type="eggNOG" id="arCOG00563">
    <property type="taxonomic scope" value="Archaea"/>
</dbReference>
<dbReference type="Proteomes" id="UP000005233">
    <property type="component" value="Chromosome"/>
</dbReference>
<dbReference type="RefSeq" id="WP_014406107.1">
    <property type="nucleotide sequence ID" value="NC_017034.1"/>
</dbReference>
<evidence type="ECO:0000313" key="3">
    <source>
        <dbReference type="Proteomes" id="UP000005233"/>
    </source>
</evidence>
<gene>
    <name evidence="2" type="ordered locus">Mtc_1524</name>
</gene>
<name>H8I642_METCZ</name>
<proteinExistence type="predicted"/>
<evidence type="ECO:0000256" key="1">
    <source>
        <dbReference type="SAM" id="Phobius"/>
    </source>
</evidence>
<reference evidence="2 3" key="1">
    <citation type="journal article" date="2012" name="J. Bacteriol.">
        <title>Complete genome sequence of a thermophilic methanogen, Methanocella conradii HZ254, isolated from Chinese rice field soil.</title>
        <authorList>
            <person name="Lu Z."/>
            <person name="Lu Y."/>
        </authorList>
    </citation>
    <scope>NUCLEOTIDE SEQUENCE [LARGE SCALE GENOMIC DNA]</scope>
    <source>
        <strain evidence="3">DSM 24694 / JCM 17849 / CGMCC 1.5162 / HZ254</strain>
    </source>
</reference>
<dbReference type="SMR" id="H8I642"/>
<dbReference type="EMBL" id="CP003243">
    <property type="protein sequence ID" value="AFD00276.1"/>
    <property type="molecule type" value="Genomic_DNA"/>
</dbReference>
<dbReference type="OrthoDB" id="146602at2157"/>
<dbReference type="KEGG" id="mez:Mtc_1524"/>
<dbReference type="GeneID" id="11971659"/>
<accession>H8I642</accession>
<dbReference type="HOGENOM" id="CLU_1478904_0_0_2"/>
<keyword evidence="1" id="KW-0472">Membrane</keyword>
<keyword evidence="3" id="KW-1185">Reference proteome</keyword>
<dbReference type="AlphaFoldDB" id="H8I642"/>
<dbReference type="STRING" id="1041930.Mtc_1524"/>
<keyword evidence="1" id="KW-1133">Transmembrane helix</keyword>
<keyword evidence="1" id="KW-0812">Transmembrane</keyword>
<protein>
    <submittedName>
        <fullName evidence="2">Uncharacterized protein</fullName>
    </submittedName>
</protein>
<organism evidence="2 3">
    <name type="scientific">Methanocella conradii (strain DSM 24694 / JCM 17849 / CGMCC 1.5162 / HZ254)</name>
    <dbReference type="NCBI Taxonomy" id="1041930"/>
    <lineage>
        <taxon>Archaea</taxon>
        <taxon>Methanobacteriati</taxon>
        <taxon>Methanobacteriota</taxon>
        <taxon>Stenosarchaea group</taxon>
        <taxon>Methanomicrobia</taxon>
        <taxon>Methanocellales</taxon>
        <taxon>Methanocellaceae</taxon>
        <taxon>Methanocella</taxon>
    </lineage>
</organism>
<feature type="transmembrane region" description="Helical" evidence="1">
    <location>
        <begin position="7"/>
        <end position="27"/>
    </location>
</feature>
<sequence>MAGPVDLLKYGLVMAMFLLFINEAYFMEGNFLIPTTSSYFMLPEVKVNADAWYSRVVTPGEMEATGWINANTNESDKFVADIFGAELIMGMTTRVSTIGGDWANAPNPIKYMSDTNTIYTTNDPGVAHRLAREENCSYVFLPERQTFSGYEWVYGDHQKFEDEEYFKLVYENSDVKIYKVLA</sequence>